<dbReference type="AlphaFoldDB" id="A0A9D9HL53"/>
<proteinExistence type="predicted"/>
<dbReference type="EMBL" id="JADIMK010000058">
    <property type="protein sequence ID" value="MBO8455859.1"/>
    <property type="molecule type" value="Genomic_DNA"/>
</dbReference>
<name>A0A9D9HL53_9BACT</name>
<reference evidence="1" key="2">
    <citation type="journal article" date="2021" name="PeerJ">
        <title>Extensive microbial diversity within the chicken gut microbiome revealed by metagenomics and culture.</title>
        <authorList>
            <person name="Gilroy R."/>
            <person name="Ravi A."/>
            <person name="Getino M."/>
            <person name="Pursley I."/>
            <person name="Horton D.L."/>
            <person name="Alikhan N.F."/>
            <person name="Baker D."/>
            <person name="Gharbi K."/>
            <person name="Hall N."/>
            <person name="Watson M."/>
            <person name="Adriaenssens E.M."/>
            <person name="Foster-Nyarko E."/>
            <person name="Jarju S."/>
            <person name="Secka A."/>
            <person name="Antonio M."/>
            <person name="Oren A."/>
            <person name="Chaudhuri R.R."/>
            <person name="La Ragione R."/>
            <person name="Hildebrand F."/>
            <person name="Pallen M.J."/>
        </authorList>
    </citation>
    <scope>NUCLEOTIDE SEQUENCE</scope>
    <source>
        <strain evidence="1">B1-3475</strain>
    </source>
</reference>
<accession>A0A9D9HL53</accession>
<evidence type="ECO:0000313" key="2">
    <source>
        <dbReference type="Proteomes" id="UP000823617"/>
    </source>
</evidence>
<reference evidence="1" key="1">
    <citation type="submission" date="2020-10" db="EMBL/GenBank/DDBJ databases">
        <authorList>
            <person name="Gilroy R."/>
        </authorList>
    </citation>
    <scope>NUCLEOTIDE SEQUENCE</scope>
    <source>
        <strain evidence="1">B1-3475</strain>
    </source>
</reference>
<sequence length="69" mass="8017">MELSLKNLGIIRDALISHKIGLRSQLNIILSEPDRIPCEEYKFIVAALERKISETESLQEQIEIFINRH</sequence>
<organism evidence="1 2">
    <name type="scientific">Candidatus Cryptobacteroides intestinigallinarum</name>
    <dbReference type="NCBI Taxonomy" id="2840767"/>
    <lineage>
        <taxon>Bacteria</taxon>
        <taxon>Pseudomonadati</taxon>
        <taxon>Bacteroidota</taxon>
        <taxon>Bacteroidia</taxon>
        <taxon>Bacteroidales</taxon>
        <taxon>Candidatus Cryptobacteroides</taxon>
    </lineage>
</organism>
<protein>
    <submittedName>
        <fullName evidence="1">Uncharacterized protein</fullName>
    </submittedName>
</protein>
<gene>
    <name evidence="1" type="ORF">IAC08_05595</name>
</gene>
<dbReference type="Proteomes" id="UP000823617">
    <property type="component" value="Unassembled WGS sequence"/>
</dbReference>
<comment type="caution">
    <text evidence="1">The sequence shown here is derived from an EMBL/GenBank/DDBJ whole genome shotgun (WGS) entry which is preliminary data.</text>
</comment>
<evidence type="ECO:0000313" key="1">
    <source>
        <dbReference type="EMBL" id="MBO8455859.1"/>
    </source>
</evidence>